<sequence>MEIKLSEQQAKEILGEIRLVNTKERIDRDTGELLQTVYNIGSPNLEGGTFAVRLEGNKPCNIKPFGLVKLVNPTYAPRAEGGTLPNGQTWTRIAENFNADDVLPLDDSQKIADENGEAIDQKKNEPNKEPVGAGGSKK</sequence>
<evidence type="ECO:0000313" key="2">
    <source>
        <dbReference type="EMBL" id="MBP2079635.1"/>
    </source>
</evidence>
<dbReference type="Proteomes" id="UP001138793">
    <property type="component" value="Unassembled WGS sequence"/>
</dbReference>
<keyword evidence="3" id="KW-1185">Reference proteome</keyword>
<comment type="caution">
    <text evidence="2">The sequence shown here is derived from an EMBL/GenBank/DDBJ whole genome shotgun (WGS) entry which is preliminary data.</text>
</comment>
<dbReference type="RefSeq" id="WP_149472879.1">
    <property type="nucleotide sequence ID" value="NZ_JAGGMB010000019.1"/>
</dbReference>
<accession>A0A9X0YVI9</accession>
<feature type="compositionally biased region" description="Basic and acidic residues" evidence="1">
    <location>
        <begin position="107"/>
        <end position="128"/>
    </location>
</feature>
<evidence type="ECO:0000313" key="3">
    <source>
        <dbReference type="Proteomes" id="UP001138793"/>
    </source>
</evidence>
<proteinExistence type="predicted"/>
<dbReference type="AlphaFoldDB" id="A0A9X0YVI9"/>
<organism evidence="2 3">
    <name type="scientific">Oceanobacillus polygoni</name>
    <dbReference type="NCBI Taxonomy" id="1235259"/>
    <lineage>
        <taxon>Bacteria</taxon>
        <taxon>Bacillati</taxon>
        <taxon>Bacillota</taxon>
        <taxon>Bacilli</taxon>
        <taxon>Bacillales</taxon>
        <taxon>Bacillaceae</taxon>
        <taxon>Oceanobacillus</taxon>
    </lineage>
</organism>
<gene>
    <name evidence="2" type="ORF">J2Z64_003934</name>
</gene>
<reference evidence="2" key="1">
    <citation type="submission" date="2021-03" db="EMBL/GenBank/DDBJ databases">
        <title>Genomic Encyclopedia of Type Strains, Phase IV (KMG-IV): sequencing the most valuable type-strain genomes for metagenomic binning, comparative biology and taxonomic classification.</title>
        <authorList>
            <person name="Goeker M."/>
        </authorList>
    </citation>
    <scope>NUCLEOTIDE SEQUENCE</scope>
    <source>
        <strain evidence="2">DSM 107338</strain>
    </source>
</reference>
<dbReference type="EMBL" id="JAGGMB010000019">
    <property type="protein sequence ID" value="MBP2079635.1"/>
    <property type="molecule type" value="Genomic_DNA"/>
</dbReference>
<evidence type="ECO:0000256" key="1">
    <source>
        <dbReference type="SAM" id="MobiDB-lite"/>
    </source>
</evidence>
<protein>
    <submittedName>
        <fullName evidence="2">Uncharacterized protein</fullName>
    </submittedName>
</protein>
<name>A0A9X0YVI9_9BACI</name>
<feature type="region of interest" description="Disordered" evidence="1">
    <location>
        <begin position="101"/>
        <end position="138"/>
    </location>
</feature>